<evidence type="ECO:0000313" key="3">
    <source>
        <dbReference type="Proteomes" id="UP000295433"/>
    </source>
</evidence>
<evidence type="ECO:0000259" key="1">
    <source>
        <dbReference type="Pfam" id="PF11706"/>
    </source>
</evidence>
<dbReference type="EMBL" id="SMBY01000002">
    <property type="protein sequence ID" value="TCV07537.1"/>
    <property type="molecule type" value="Genomic_DNA"/>
</dbReference>
<organism evidence="2 3">
    <name type="scientific">Samsonia erythrinae</name>
    <dbReference type="NCBI Taxonomy" id="160434"/>
    <lineage>
        <taxon>Bacteria</taxon>
        <taxon>Pseudomonadati</taxon>
        <taxon>Pseudomonadota</taxon>
        <taxon>Gammaproteobacteria</taxon>
        <taxon>Enterobacterales</taxon>
        <taxon>Pectobacteriaceae</taxon>
        <taxon>Samsonia</taxon>
    </lineage>
</organism>
<dbReference type="InterPro" id="IPR023286">
    <property type="entry name" value="ABATE_dom_sf"/>
</dbReference>
<dbReference type="AlphaFoldDB" id="A0A4R3VRJ4"/>
<dbReference type="Pfam" id="PF07336">
    <property type="entry name" value="ABATE"/>
    <property type="match status" value="1"/>
</dbReference>
<keyword evidence="3" id="KW-1185">Reference proteome</keyword>
<feature type="domain" description="Zinc finger CGNR" evidence="1">
    <location>
        <begin position="147"/>
        <end position="189"/>
    </location>
</feature>
<name>A0A4R3VRJ4_9GAMM</name>
<dbReference type="SUPFAM" id="SSF160904">
    <property type="entry name" value="Jann2411-like"/>
    <property type="match status" value="1"/>
</dbReference>
<dbReference type="PANTHER" id="PTHR35525">
    <property type="entry name" value="BLL6575 PROTEIN"/>
    <property type="match status" value="1"/>
</dbReference>
<dbReference type="InterPro" id="IPR021005">
    <property type="entry name" value="Znf_CGNR"/>
</dbReference>
<protein>
    <submittedName>
        <fullName evidence="2">Putative RNA-binding Zn ribbon-like protein</fullName>
    </submittedName>
</protein>
<dbReference type="Proteomes" id="UP000295433">
    <property type="component" value="Unassembled WGS sequence"/>
</dbReference>
<dbReference type="PANTHER" id="PTHR35525:SF3">
    <property type="entry name" value="BLL6575 PROTEIN"/>
    <property type="match status" value="1"/>
</dbReference>
<sequence length="193" mass="21677">MSASHTPAPHFIANHLALDFINSAYGTGDEYHDFLVDDKSVVFWLKSAGQLPEHFAEIPSGLASQARALREAAIQMLNSGRTGSPCCPDRVNQLLDKGRPVKYLKWDDRQASFQLIEDRRDNSVDSLLEPIAASLARLLSGDELKYVRQCEAHDCTLMFLDTTKSHRRRWCSMALCGNRMKVAAFRSRKHEAG</sequence>
<gene>
    <name evidence="2" type="ORF">EDC54_10293</name>
</gene>
<dbReference type="OrthoDB" id="9808437at2"/>
<dbReference type="Pfam" id="PF11706">
    <property type="entry name" value="zf-CGNR"/>
    <property type="match status" value="1"/>
</dbReference>
<evidence type="ECO:0000313" key="2">
    <source>
        <dbReference type="EMBL" id="TCV07537.1"/>
    </source>
</evidence>
<proteinExistence type="predicted"/>
<reference evidence="2 3" key="1">
    <citation type="submission" date="2019-03" db="EMBL/GenBank/DDBJ databases">
        <title>Genomic Encyclopedia of Type Strains, Phase IV (KMG-IV): sequencing the most valuable type-strain genomes for metagenomic binning, comparative biology and taxonomic classification.</title>
        <authorList>
            <person name="Goeker M."/>
        </authorList>
    </citation>
    <scope>NUCLEOTIDE SEQUENCE [LARGE SCALE GENOMIC DNA]</scope>
    <source>
        <strain evidence="2 3">DSM 16730</strain>
    </source>
</reference>
<comment type="caution">
    <text evidence="2">The sequence shown here is derived from an EMBL/GenBank/DDBJ whole genome shotgun (WGS) entry which is preliminary data.</text>
</comment>
<dbReference type="RefSeq" id="WP_132453840.1">
    <property type="nucleotide sequence ID" value="NZ_JAWIZJ010000002.1"/>
</dbReference>
<dbReference type="InterPro" id="IPR010852">
    <property type="entry name" value="ABATE"/>
</dbReference>
<dbReference type="Gene3D" id="1.10.3300.10">
    <property type="entry name" value="Jann2411-like domain"/>
    <property type="match status" value="1"/>
</dbReference>
<accession>A0A4R3VRJ4</accession>